<dbReference type="InterPro" id="IPR056750">
    <property type="entry name" value="RRM_ESF1"/>
</dbReference>
<organism evidence="8 9">
    <name type="scientific">Acropora cervicornis</name>
    <name type="common">Staghorn coral</name>
    <dbReference type="NCBI Taxonomy" id="6130"/>
    <lineage>
        <taxon>Eukaryota</taxon>
        <taxon>Metazoa</taxon>
        <taxon>Cnidaria</taxon>
        <taxon>Anthozoa</taxon>
        <taxon>Hexacorallia</taxon>
        <taxon>Scleractinia</taxon>
        <taxon>Astrocoeniina</taxon>
        <taxon>Acroporidae</taxon>
        <taxon>Acropora</taxon>
    </lineage>
</organism>
<feature type="region of interest" description="Disordered" evidence="5">
    <location>
        <begin position="714"/>
        <end position="744"/>
    </location>
</feature>
<feature type="compositionally biased region" description="Basic residues" evidence="5">
    <location>
        <begin position="97"/>
        <end position="106"/>
    </location>
</feature>
<proteinExistence type="inferred from homology"/>
<evidence type="ECO:0000256" key="3">
    <source>
        <dbReference type="ARBA" id="ARBA00023054"/>
    </source>
</evidence>
<evidence type="ECO:0000313" key="8">
    <source>
        <dbReference type="EMBL" id="KAK2561640.1"/>
    </source>
</evidence>
<dbReference type="PANTHER" id="PTHR12202">
    <property type="entry name" value="ESF1 HOMOLOG"/>
    <property type="match status" value="1"/>
</dbReference>
<comment type="similarity">
    <text evidence="2">Belongs to the ESF1 family.</text>
</comment>
<comment type="subcellular location">
    <subcellularLocation>
        <location evidence="1">Nucleus</location>
        <location evidence="1">Nucleolus</location>
    </subcellularLocation>
</comment>
<evidence type="ECO:0000256" key="1">
    <source>
        <dbReference type="ARBA" id="ARBA00004604"/>
    </source>
</evidence>
<keyword evidence="3" id="KW-0175">Coiled coil</keyword>
<keyword evidence="9" id="KW-1185">Reference proteome</keyword>
<evidence type="ECO:0000256" key="4">
    <source>
        <dbReference type="ARBA" id="ARBA00023242"/>
    </source>
</evidence>
<feature type="compositionally biased region" description="Acidic residues" evidence="5">
    <location>
        <begin position="70"/>
        <end position="90"/>
    </location>
</feature>
<name>A0AAD9QIQ4_ACRCE</name>
<feature type="region of interest" description="Disordered" evidence="5">
    <location>
        <begin position="269"/>
        <end position="288"/>
    </location>
</feature>
<dbReference type="InterPro" id="IPR039754">
    <property type="entry name" value="Esf1"/>
</dbReference>
<feature type="region of interest" description="Disordered" evidence="5">
    <location>
        <begin position="467"/>
        <end position="493"/>
    </location>
</feature>
<sequence length="769" mass="89810">MEEDPRFAHVASDPRFKRMPRKEKKVKIDERFQKMFTDKNFTVNYFVDKRGSKVKNTSKEDLDKFYSLSDESEEEDEEAEEEEHVEEYEDVKEIKKKEKVAKSKSKLKIEKSQKDKEKLKKSEVNLETPSSDEESENDRHFKMDDKSLEVENDDVKDDDDDDDSSEEELDISRGEGILESSSDEEELDFGMVQNEMEHPWGEMHTAAKTTEEATRRLAVCNLDWDRVTAMDLFVLFSSFRPRDGIIEAVKIYPSEYGLEQMKTEDSLGPVQLKDDEDDENKNSQNKEALEASNITIQDISNFWSEWDLNSGIPDFQVPGSHHLAHCLYGQVKKIQKDGGAEYSSEKLRQYQLNRLKYYYAVMECDSPETAEVLYDGCDGKEFELSGNVLDLRYIPDDVEFNHEPHSVATDLPAAGTYTVPDFYTTALHHSKVKLTWDETDPRRHRTTMRKFSKEDLLDMDFDAYLASSSDEEETKENDGNLDEEQGSDEDEEKKINKYKQLLKEIEDKESKNDGEQDLEITWEPGLQETTEELVKNKLKEKEGKNITPWEHYLQKRKQKKKEKRMQKESLKKQNDSEESEDIPSDVDLSDPYFREEIDAGLSNVNNKGSAKTSKKRKWEVEETEEDKKAKEELELLLMDDKDDKHHFSLKGIMDNEKKTKKQKKRKEKEIVNDDFNVDLKDSRFDALFTSHHFAVDPSDPQYRKTKGMESILQERMRRRENGEKLLQANKNKDEGTQRRDPSLSVLVKSVKSKAGQFHEKKVKKRLIKS</sequence>
<feature type="compositionally biased region" description="Basic and acidic residues" evidence="5">
    <location>
        <begin position="107"/>
        <end position="124"/>
    </location>
</feature>
<gene>
    <name evidence="8" type="ORF">P5673_015643</name>
</gene>
<dbReference type="InterPro" id="IPR012580">
    <property type="entry name" value="NUC153"/>
</dbReference>
<feature type="compositionally biased region" description="Basic and acidic residues" evidence="5">
    <location>
        <begin position="730"/>
        <end position="741"/>
    </location>
</feature>
<feature type="compositionally biased region" description="Basic and acidic residues" evidence="5">
    <location>
        <begin position="714"/>
        <end position="723"/>
    </location>
</feature>
<dbReference type="Pfam" id="PF08159">
    <property type="entry name" value="NUC153"/>
    <property type="match status" value="1"/>
</dbReference>
<accession>A0AAD9QIQ4</accession>
<feature type="compositionally biased region" description="Acidic residues" evidence="5">
    <location>
        <begin position="469"/>
        <end position="491"/>
    </location>
</feature>
<protein>
    <submittedName>
        <fullName evidence="8">ESF1-like protein</fullName>
    </submittedName>
</protein>
<evidence type="ECO:0000256" key="5">
    <source>
        <dbReference type="SAM" id="MobiDB-lite"/>
    </source>
</evidence>
<evidence type="ECO:0000259" key="7">
    <source>
        <dbReference type="Pfam" id="PF25121"/>
    </source>
</evidence>
<feature type="region of interest" description="Disordered" evidence="5">
    <location>
        <begin position="648"/>
        <end position="667"/>
    </location>
</feature>
<reference evidence="8" key="1">
    <citation type="journal article" date="2023" name="G3 (Bethesda)">
        <title>Whole genome assembly and annotation of the endangered Caribbean coral Acropora cervicornis.</title>
        <authorList>
            <person name="Selwyn J.D."/>
            <person name="Vollmer S.V."/>
        </authorList>
    </citation>
    <scope>NUCLEOTIDE SEQUENCE</scope>
    <source>
        <strain evidence="8">K2</strain>
    </source>
</reference>
<feature type="region of interest" description="Disordered" evidence="5">
    <location>
        <begin position="58"/>
        <end position="184"/>
    </location>
</feature>
<feature type="compositionally biased region" description="Basic residues" evidence="5">
    <location>
        <begin position="554"/>
        <end position="564"/>
    </location>
</feature>
<dbReference type="GO" id="GO:0003723">
    <property type="term" value="F:RNA binding"/>
    <property type="evidence" value="ECO:0007669"/>
    <property type="project" value="TreeGrafter"/>
</dbReference>
<feature type="compositionally biased region" description="Acidic residues" evidence="5">
    <location>
        <begin position="576"/>
        <end position="588"/>
    </location>
</feature>
<feature type="domain" description="ESF1 RRM" evidence="7">
    <location>
        <begin position="335"/>
        <end position="409"/>
    </location>
</feature>
<feature type="region of interest" description="Disordered" evidence="5">
    <location>
        <begin position="538"/>
        <end position="628"/>
    </location>
</feature>
<dbReference type="GO" id="GO:0005730">
    <property type="term" value="C:nucleolus"/>
    <property type="evidence" value="ECO:0007669"/>
    <property type="project" value="UniProtKB-SubCell"/>
</dbReference>
<reference evidence="8" key="2">
    <citation type="journal article" date="2023" name="Science">
        <title>Genomic signatures of disease resistance in endangered staghorn corals.</title>
        <authorList>
            <person name="Vollmer S.V."/>
            <person name="Selwyn J.D."/>
            <person name="Despard B.A."/>
            <person name="Roesel C.L."/>
        </authorList>
    </citation>
    <scope>NUCLEOTIDE SEQUENCE</scope>
    <source>
        <strain evidence="8">K2</strain>
    </source>
</reference>
<dbReference type="Proteomes" id="UP001249851">
    <property type="component" value="Unassembled WGS sequence"/>
</dbReference>
<feature type="domain" description="NUC153" evidence="6">
    <location>
        <begin position="681"/>
        <end position="709"/>
    </location>
</feature>
<evidence type="ECO:0000256" key="2">
    <source>
        <dbReference type="ARBA" id="ARBA00009087"/>
    </source>
</evidence>
<dbReference type="EMBL" id="JARQWQ010000032">
    <property type="protein sequence ID" value="KAK2561640.1"/>
    <property type="molecule type" value="Genomic_DNA"/>
</dbReference>
<evidence type="ECO:0000259" key="6">
    <source>
        <dbReference type="Pfam" id="PF08159"/>
    </source>
</evidence>
<dbReference type="PANTHER" id="PTHR12202:SF0">
    <property type="entry name" value="ESF1 HOMOLOG"/>
    <property type="match status" value="1"/>
</dbReference>
<feature type="compositionally biased region" description="Basic and acidic residues" evidence="5">
    <location>
        <begin position="1"/>
        <end position="16"/>
    </location>
</feature>
<feature type="compositionally biased region" description="Basic and acidic residues" evidence="5">
    <location>
        <begin position="565"/>
        <end position="575"/>
    </location>
</feature>
<dbReference type="AlphaFoldDB" id="A0AAD9QIQ4"/>
<feature type="domain" description="ESF1 RRM" evidence="7">
    <location>
        <begin position="214"/>
        <end position="288"/>
    </location>
</feature>
<feature type="compositionally biased region" description="Polar residues" evidence="5">
    <location>
        <begin position="602"/>
        <end position="611"/>
    </location>
</feature>
<feature type="compositionally biased region" description="Acidic residues" evidence="5">
    <location>
        <begin position="150"/>
        <end position="169"/>
    </location>
</feature>
<comment type="caution">
    <text evidence="8">The sequence shown here is derived from an EMBL/GenBank/DDBJ whole genome shotgun (WGS) entry which is preliminary data.</text>
</comment>
<feature type="compositionally biased region" description="Basic and acidic residues" evidence="5">
    <location>
        <begin position="137"/>
        <end position="149"/>
    </location>
</feature>
<dbReference type="Pfam" id="PF25121">
    <property type="entry name" value="RRM_ESF1"/>
    <property type="match status" value="2"/>
</dbReference>
<evidence type="ECO:0000313" key="9">
    <source>
        <dbReference type="Proteomes" id="UP001249851"/>
    </source>
</evidence>
<feature type="region of interest" description="Disordered" evidence="5">
    <location>
        <begin position="1"/>
        <end position="23"/>
    </location>
</feature>
<keyword evidence="4" id="KW-0539">Nucleus</keyword>
<dbReference type="GO" id="GO:0006364">
    <property type="term" value="P:rRNA processing"/>
    <property type="evidence" value="ECO:0007669"/>
    <property type="project" value="InterPro"/>
</dbReference>